<reference evidence="4" key="1">
    <citation type="submission" date="2016-11" db="EMBL/GenBank/DDBJ databases">
        <authorList>
            <person name="Varghese N."/>
            <person name="Submissions S."/>
        </authorList>
    </citation>
    <scope>NUCLEOTIDE SEQUENCE [LARGE SCALE GENOMIC DNA]</scope>
    <source>
        <strain evidence="4">DSM 17456</strain>
    </source>
</reference>
<keyword evidence="4" id="KW-1185">Reference proteome</keyword>
<dbReference type="Proteomes" id="UP000184694">
    <property type="component" value="Unassembled WGS sequence"/>
</dbReference>
<keyword evidence="1" id="KW-0472">Membrane</keyword>
<evidence type="ECO:0000256" key="1">
    <source>
        <dbReference type="SAM" id="Phobius"/>
    </source>
</evidence>
<evidence type="ECO:0000313" key="3">
    <source>
        <dbReference type="EMBL" id="SIN80274.1"/>
    </source>
</evidence>
<proteinExistence type="predicted"/>
<protein>
    <submittedName>
        <fullName evidence="3">Flp pilus assembly protein TadG</fullName>
    </submittedName>
</protein>
<dbReference type="STRING" id="1121457.SAMN02745161_0854"/>
<feature type="domain" description="Putative Flp pilus-assembly TadG-like N-terminal" evidence="2">
    <location>
        <begin position="23"/>
        <end position="69"/>
    </location>
</feature>
<name>A0A1N6EB79_9BACT</name>
<dbReference type="OrthoDB" id="5447051at2"/>
<dbReference type="Pfam" id="PF13400">
    <property type="entry name" value="Tad"/>
    <property type="match status" value="1"/>
</dbReference>
<dbReference type="InterPro" id="IPR028087">
    <property type="entry name" value="Tad_N"/>
</dbReference>
<accession>A0A1N6EB79</accession>
<gene>
    <name evidence="3" type="ORF">SAMN02745161_0854</name>
</gene>
<dbReference type="EMBL" id="FSRG01000003">
    <property type="protein sequence ID" value="SIN80274.1"/>
    <property type="molecule type" value="Genomic_DNA"/>
</dbReference>
<sequence>MQRTKHYGDGMRSLHKFIQNERGAVGVIMAIVLVVVLGFVAFGVDVGLLRAKRAHLQKAADIAALAGGRSLMVEGADLAAVTVEALDYGHANLSDSDVPTAALKDGDVTYYLDGTPNTTDPNQIEVKISRTAARGNFLATIFGSVLNVDSFDVTAASRVEIANTCSSKCLKPFTAPDKFTFTDNNGNGALDTKNKTEMDSIVVQGYSEADLGTQIVLRLGTITGKNPSYTPSQFNAVDFPPVNKGTPVKGASEYRDNIAGCSGSNSTSSVEIGDEILLEPGKMVGPTRQGINDLVSQDPYARWSTNENKIVNSLYANPLDSPRVAIIAFYDPLLPPRPGRGTVFVNNLGAVFIERMQGDEVTGRFIRALAVQPEPGVGGDCLTYTVKFVKDSSR</sequence>
<evidence type="ECO:0000313" key="4">
    <source>
        <dbReference type="Proteomes" id="UP000184694"/>
    </source>
</evidence>
<keyword evidence="1" id="KW-0812">Transmembrane</keyword>
<keyword evidence="1" id="KW-1133">Transmembrane helix</keyword>
<dbReference type="AlphaFoldDB" id="A0A1N6EB79"/>
<feature type="transmembrane region" description="Helical" evidence="1">
    <location>
        <begin position="24"/>
        <end position="48"/>
    </location>
</feature>
<evidence type="ECO:0000259" key="2">
    <source>
        <dbReference type="Pfam" id="PF13400"/>
    </source>
</evidence>
<organism evidence="3 4">
    <name type="scientific">Halodesulfovibrio marinisediminis DSM 17456</name>
    <dbReference type="NCBI Taxonomy" id="1121457"/>
    <lineage>
        <taxon>Bacteria</taxon>
        <taxon>Pseudomonadati</taxon>
        <taxon>Thermodesulfobacteriota</taxon>
        <taxon>Desulfovibrionia</taxon>
        <taxon>Desulfovibrionales</taxon>
        <taxon>Desulfovibrionaceae</taxon>
        <taxon>Halodesulfovibrio</taxon>
    </lineage>
</organism>